<evidence type="ECO:0000313" key="2">
    <source>
        <dbReference type="EMBL" id="KAL0150579.1"/>
    </source>
</evidence>
<organism evidence="2 3">
    <name type="scientific">Cirrhinus mrigala</name>
    <name type="common">Mrigala</name>
    <dbReference type="NCBI Taxonomy" id="683832"/>
    <lineage>
        <taxon>Eukaryota</taxon>
        <taxon>Metazoa</taxon>
        <taxon>Chordata</taxon>
        <taxon>Craniata</taxon>
        <taxon>Vertebrata</taxon>
        <taxon>Euteleostomi</taxon>
        <taxon>Actinopterygii</taxon>
        <taxon>Neopterygii</taxon>
        <taxon>Teleostei</taxon>
        <taxon>Ostariophysi</taxon>
        <taxon>Cypriniformes</taxon>
        <taxon>Cyprinidae</taxon>
        <taxon>Labeoninae</taxon>
        <taxon>Labeonini</taxon>
        <taxon>Cirrhinus</taxon>
    </lineage>
</organism>
<accession>A0ABD0MNQ4</accession>
<comment type="caution">
    <text evidence="2">The sequence shown here is derived from an EMBL/GenBank/DDBJ whole genome shotgun (WGS) entry which is preliminary data.</text>
</comment>
<feature type="region of interest" description="Disordered" evidence="1">
    <location>
        <begin position="75"/>
        <end position="95"/>
    </location>
</feature>
<evidence type="ECO:0000256" key="1">
    <source>
        <dbReference type="SAM" id="MobiDB-lite"/>
    </source>
</evidence>
<gene>
    <name evidence="2" type="ORF">M9458_054172</name>
</gene>
<sequence>MEPHDIDTPGWPSAQFPQPLPSGSFLMPLHFSPSQASTHMRFVAPTPAGSTPIQPLTWEQEWNVNHMQICTSPVPSPLSSVTQQDLPGILPTPGKEMQHSLNGYKETGAHFLEHMQAHEKTEKRHLHTTTT</sequence>
<dbReference type="EMBL" id="JAMKFB020000292">
    <property type="protein sequence ID" value="KAL0150579.1"/>
    <property type="molecule type" value="Genomic_DNA"/>
</dbReference>
<proteinExistence type="predicted"/>
<reference evidence="2 3" key="1">
    <citation type="submission" date="2024-05" db="EMBL/GenBank/DDBJ databases">
        <title>Genome sequencing and assembly of Indian major carp, Cirrhinus mrigala (Hamilton, 1822).</title>
        <authorList>
            <person name="Mohindra V."/>
            <person name="Chowdhury L.M."/>
            <person name="Lal K."/>
            <person name="Jena J.K."/>
        </authorList>
    </citation>
    <scope>NUCLEOTIDE SEQUENCE [LARGE SCALE GENOMIC DNA]</scope>
    <source>
        <strain evidence="2">CM1030</strain>
        <tissue evidence="2">Blood</tissue>
    </source>
</reference>
<dbReference type="AlphaFoldDB" id="A0ABD0MNQ4"/>
<protein>
    <submittedName>
        <fullName evidence="2">Uncharacterized protein</fullName>
    </submittedName>
</protein>
<keyword evidence="3" id="KW-1185">Reference proteome</keyword>
<evidence type="ECO:0000313" key="3">
    <source>
        <dbReference type="Proteomes" id="UP001529510"/>
    </source>
</evidence>
<name>A0ABD0MNQ4_CIRMR</name>
<dbReference type="Proteomes" id="UP001529510">
    <property type="component" value="Unassembled WGS sequence"/>
</dbReference>